<evidence type="ECO:0000313" key="2">
    <source>
        <dbReference type="Proteomes" id="UP000259273"/>
    </source>
</evidence>
<name>A0A3C1KMW5_9GAMM</name>
<dbReference type="GO" id="GO:0004497">
    <property type="term" value="F:monooxygenase activity"/>
    <property type="evidence" value="ECO:0007669"/>
    <property type="project" value="UniProtKB-KW"/>
</dbReference>
<feature type="non-terminal residue" evidence="1">
    <location>
        <position position="1"/>
    </location>
</feature>
<proteinExistence type="predicted"/>
<dbReference type="Gene3D" id="1.10.540.10">
    <property type="entry name" value="Acyl-CoA dehydrogenase/oxidase, N-terminal domain"/>
    <property type="match status" value="1"/>
</dbReference>
<dbReference type="EMBL" id="DMND01000110">
    <property type="protein sequence ID" value="HAN27674.1"/>
    <property type="molecule type" value="Genomic_DNA"/>
</dbReference>
<keyword evidence="1" id="KW-0560">Oxidoreductase</keyword>
<evidence type="ECO:0000313" key="1">
    <source>
        <dbReference type="EMBL" id="HAN27674.1"/>
    </source>
</evidence>
<dbReference type="GO" id="GO:0050660">
    <property type="term" value="F:flavin adenine dinucleotide binding"/>
    <property type="evidence" value="ECO:0007669"/>
    <property type="project" value="InterPro"/>
</dbReference>
<accession>A0A3C1KMW5</accession>
<protein>
    <submittedName>
        <fullName evidence="1">Flavin-dependent monooxygenase</fullName>
    </submittedName>
</protein>
<keyword evidence="1" id="KW-0503">Monooxygenase</keyword>
<reference evidence="1 2" key="1">
    <citation type="journal article" date="2018" name="Nat. Biotechnol.">
        <title>A standardized bacterial taxonomy based on genome phylogeny substantially revises the tree of life.</title>
        <authorList>
            <person name="Parks D.H."/>
            <person name="Chuvochina M."/>
            <person name="Waite D.W."/>
            <person name="Rinke C."/>
            <person name="Skarshewski A."/>
            <person name="Chaumeil P.A."/>
            <person name="Hugenholtz P."/>
        </authorList>
    </citation>
    <scope>NUCLEOTIDE SEQUENCE [LARGE SCALE GENOMIC DNA]</scope>
    <source>
        <strain evidence="1">UBA9158</strain>
    </source>
</reference>
<dbReference type="AlphaFoldDB" id="A0A3C1KMW5"/>
<organism evidence="1 2">
    <name type="scientific">Haliea salexigens</name>
    <dbReference type="NCBI Taxonomy" id="287487"/>
    <lineage>
        <taxon>Bacteria</taxon>
        <taxon>Pseudomonadati</taxon>
        <taxon>Pseudomonadota</taxon>
        <taxon>Gammaproteobacteria</taxon>
        <taxon>Cellvibrionales</taxon>
        <taxon>Halieaceae</taxon>
        <taxon>Haliea</taxon>
    </lineage>
</organism>
<dbReference type="Proteomes" id="UP000259273">
    <property type="component" value="Unassembled WGS sequence"/>
</dbReference>
<feature type="non-terminal residue" evidence="1">
    <location>
        <position position="62"/>
    </location>
</feature>
<sequence>VQMPLAEGGMSTAWVLGVVAIHNWQLALFDERAQQDVWGEDTSVLISSSYMPVGKVTRVDGG</sequence>
<gene>
    <name evidence="1" type="ORF">DCP75_08130</name>
</gene>
<dbReference type="GO" id="GO:0016627">
    <property type="term" value="F:oxidoreductase activity, acting on the CH-CH group of donors"/>
    <property type="evidence" value="ECO:0007669"/>
    <property type="project" value="InterPro"/>
</dbReference>
<dbReference type="InterPro" id="IPR037069">
    <property type="entry name" value="AcylCoA_DH/ox_N_sf"/>
</dbReference>
<comment type="caution">
    <text evidence="1">The sequence shown here is derived from an EMBL/GenBank/DDBJ whole genome shotgun (WGS) entry which is preliminary data.</text>
</comment>